<dbReference type="InterPro" id="IPR050297">
    <property type="entry name" value="LipidA_mod_glycosyltrf_83"/>
</dbReference>
<comment type="subcellular location">
    <subcellularLocation>
        <location evidence="1">Cell membrane</location>
        <topology evidence="1">Multi-pass membrane protein</topology>
    </subcellularLocation>
</comment>
<evidence type="ECO:0000256" key="1">
    <source>
        <dbReference type="ARBA" id="ARBA00004651"/>
    </source>
</evidence>
<feature type="transmembrane region" description="Helical" evidence="8">
    <location>
        <begin position="335"/>
        <end position="352"/>
    </location>
</feature>
<keyword evidence="4 10" id="KW-0808">Transferase</keyword>
<evidence type="ECO:0000259" key="9">
    <source>
        <dbReference type="Pfam" id="PF13231"/>
    </source>
</evidence>
<keyword evidence="11" id="KW-1185">Reference proteome</keyword>
<keyword evidence="6 8" id="KW-1133">Transmembrane helix</keyword>
<accession>A0A399QYT6</accession>
<dbReference type="InterPro" id="IPR038731">
    <property type="entry name" value="RgtA/B/C-like"/>
</dbReference>
<feature type="transmembrane region" description="Helical" evidence="8">
    <location>
        <begin position="254"/>
        <end position="272"/>
    </location>
</feature>
<organism evidence="10 11">
    <name type="scientific">Henriciella barbarensis</name>
    <dbReference type="NCBI Taxonomy" id="86342"/>
    <lineage>
        <taxon>Bacteria</taxon>
        <taxon>Pseudomonadati</taxon>
        <taxon>Pseudomonadota</taxon>
        <taxon>Alphaproteobacteria</taxon>
        <taxon>Hyphomonadales</taxon>
        <taxon>Hyphomonadaceae</taxon>
        <taxon>Henriciella</taxon>
    </lineage>
</organism>
<proteinExistence type="predicted"/>
<evidence type="ECO:0000313" key="11">
    <source>
        <dbReference type="Proteomes" id="UP000265431"/>
    </source>
</evidence>
<evidence type="ECO:0000256" key="2">
    <source>
        <dbReference type="ARBA" id="ARBA00022475"/>
    </source>
</evidence>
<dbReference type="AlphaFoldDB" id="A0A399QYT6"/>
<feature type="transmembrane region" description="Helical" evidence="8">
    <location>
        <begin position="78"/>
        <end position="99"/>
    </location>
</feature>
<evidence type="ECO:0000256" key="6">
    <source>
        <dbReference type="ARBA" id="ARBA00022989"/>
    </source>
</evidence>
<dbReference type="OrthoDB" id="9811222at2"/>
<protein>
    <submittedName>
        <fullName evidence="10">Glycosyltransferase family 39 protein</fullName>
    </submittedName>
</protein>
<feature type="transmembrane region" description="Helical" evidence="8">
    <location>
        <begin position="384"/>
        <end position="405"/>
    </location>
</feature>
<sequence>MTHIDAHQIDYARRTVLILIGLLGIRMLSVLLTPLELYADEAQYWRWGQTLDWGYYSKPPLVAWTIHSSTAIFGDFAWAVRLPAAFLHTIAAWCIFLLGRRMAGPRTGFMAGVGYALMPAVWLSSFVLSTDGVLMPIWACALYLLWRVREGEAGWAGFIGLGLAVGAGFLAKYAMIYFAIGIALTAVFDAPTRRGLLSVKGLGALAATLAVISPHLVWNAANDFATVSHTVDNANLGGDLLNPENALKFLADQMGVFGPVSFLGLIAALFFLRASRRPETGRQELWLGAFIVPVLTIILFQSVLSRAHANWAATAYPAASILIAIFFIRARANRWLWWAIAALSAVGFLLAPDFTLTARLGVGLAVAAGIVGFAFFFRFRPEGLFWAGLTLHGVLGLVMMIALILPNVISGPLDLDNALKRTRGWDALSDQLVAFTDANGTPSALVTDEREVWHGLDFYLRGRVDAPLILWRYNEGAHSFAEQQPLTAAIDGDVLIASYRPNRRPAIAADFQTFERVGAVSVDLGERSNGCPIQRELVLYRASGFDPLPRSGDWVERFEDETMDAPPPCPAQN</sequence>
<dbReference type="PANTHER" id="PTHR33908:SF11">
    <property type="entry name" value="MEMBRANE PROTEIN"/>
    <property type="match status" value="1"/>
</dbReference>
<feature type="transmembrane region" description="Helical" evidence="8">
    <location>
        <begin position="309"/>
        <end position="328"/>
    </location>
</feature>
<evidence type="ECO:0000256" key="8">
    <source>
        <dbReference type="SAM" id="Phobius"/>
    </source>
</evidence>
<feature type="transmembrane region" description="Helical" evidence="8">
    <location>
        <begin position="358"/>
        <end position="377"/>
    </location>
</feature>
<dbReference type="GO" id="GO:0016763">
    <property type="term" value="F:pentosyltransferase activity"/>
    <property type="evidence" value="ECO:0007669"/>
    <property type="project" value="TreeGrafter"/>
</dbReference>
<feature type="transmembrane region" description="Helical" evidence="8">
    <location>
        <begin position="158"/>
        <end position="187"/>
    </location>
</feature>
<dbReference type="RefSeq" id="WP_119379112.1">
    <property type="nucleotide sequence ID" value="NZ_QWGB01000005.1"/>
</dbReference>
<keyword evidence="7 8" id="KW-0472">Membrane</keyword>
<dbReference type="Proteomes" id="UP000265431">
    <property type="component" value="Unassembled WGS sequence"/>
</dbReference>
<evidence type="ECO:0000256" key="7">
    <source>
        <dbReference type="ARBA" id="ARBA00023136"/>
    </source>
</evidence>
<feature type="transmembrane region" description="Helical" evidence="8">
    <location>
        <begin position="16"/>
        <end position="35"/>
    </location>
</feature>
<dbReference type="PANTHER" id="PTHR33908">
    <property type="entry name" value="MANNOSYLTRANSFERASE YKCB-RELATED"/>
    <property type="match status" value="1"/>
</dbReference>
<keyword evidence="3" id="KW-0328">Glycosyltransferase</keyword>
<evidence type="ECO:0000313" key="10">
    <source>
        <dbReference type="EMBL" id="RIJ23923.1"/>
    </source>
</evidence>
<dbReference type="GO" id="GO:0005886">
    <property type="term" value="C:plasma membrane"/>
    <property type="evidence" value="ECO:0007669"/>
    <property type="project" value="UniProtKB-SubCell"/>
</dbReference>
<feature type="transmembrane region" description="Helical" evidence="8">
    <location>
        <begin position="284"/>
        <end position="303"/>
    </location>
</feature>
<keyword evidence="2" id="KW-1003">Cell membrane</keyword>
<name>A0A399QYT6_9PROT</name>
<reference evidence="10 11" key="1">
    <citation type="submission" date="2018-08" db="EMBL/GenBank/DDBJ databases">
        <title>Henriciella mobilis sp. nov., isolated from seawater.</title>
        <authorList>
            <person name="Cheng H."/>
            <person name="Wu Y.-H."/>
            <person name="Xu X.-W."/>
            <person name="Guo L.-L."/>
        </authorList>
    </citation>
    <scope>NUCLEOTIDE SEQUENCE [LARGE SCALE GENOMIC DNA]</scope>
    <source>
        <strain evidence="10 11">CCUG66934</strain>
    </source>
</reference>
<evidence type="ECO:0000256" key="4">
    <source>
        <dbReference type="ARBA" id="ARBA00022679"/>
    </source>
</evidence>
<feature type="transmembrane region" description="Helical" evidence="8">
    <location>
        <begin position="120"/>
        <end position="146"/>
    </location>
</feature>
<evidence type="ECO:0000256" key="3">
    <source>
        <dbReference type="ARBA" id="ARBA00022676"/>
    </source>
</evidence>
<dbReference type="EMBL" id="QWGB01000005">
    <property type="protein sequence ID" value="RIJ23923.1"/>
    <property type="molecule type" value="Genomic_DNA"/>
</dbReference>
<gene>
    <name evidence="10" type="ORF">D1224_06645</name>
</gene>
<dbReference type="Pfam" id="PF13231">
    <property type="entry name" value="PMT_2"/>
    <property type="match status" value="1"/>
</dbReference>
<evidence type="ECO:0000256" key="5">
    <source>
        <dbReference type="ARBA" id="ARBA00022692"/>
    </source>
</evidence>
<feature type="domain" description="Glycosyltransferase RgtA/B/C/D-like" evidence="9">
    <location>
        <begin position="57"/>
        <end position="218"/>
    </location>
</feature>
<dbReference type="GO" id="GO:0009103">
    <property type="term" value="P:lipopolysaccharide biosynthetic process"/>
    <property type="evidence" value="ECO:0007669"/>
    <property type="project" value="UniProtKB-ARBA"/>
</dbReference>
<keyword evidence="5 8" id="KW-0812">Transmembrane</keyword>
<comment type="caution">
    <text evidence="10">The sequence shown here is derived from an EMBL/GenBank/DDBJ whole genome shotgun (WGS) entry which is preliminary data.</text>
</comment>
<feature type="transmembrane region" description="Helical" evidence="8">
    <location>
        <begin position="199"/>
        <end position="218"/>
    </location>
</feature>